<evidence type="ECO:0000313" key="4">
    <source>
        <dbReference type="Proteomes" id="UP000247838"/>
    </source>
</evidence>
<dbReference type="InterPro" id="IPR027396">
    <property type="entry name" value="DsrEFH-like"/>
</dbReference>
<evidence type="ECO:0000313" key="3">
    <source>
        <dbReference type="Proteomes" id="UP000030901"/>
    </source>
</evidence>
<reference evidence="1 3" key="1">
    <citation type="journal article" date="2014" name="Appl. Environ. Microbiol.">
        <title>Gut symbionts from distinct hosts exhibit genotoxic activity via divergent colibactin biosynthetic pathways.</title>
        <authorList>
            <person name="Engel P."/>
            <person name="Vizcaino M.I."/>
            <person name="Crawford J.M."/>
        </authorList>
    </citation>
    <scope>NUCLEOTIDE SEQUENCE [LARGE SCALE GENOMIC DNA]</scope>
    <source>
        <strain evidence="1 3">PEB0191</strain>
    </source>
</reference>
<reference evidence="2 4" key="2">
    <citation type="submission" date="2018-05" db="EMBL/GenBank/DDBJ databases">
        <title>Reference genomes for bee gut microbiota database.</title>
        <authorList>
            <person name="Ellegaard K.M."/>
        </authorList>
    </citation>
    <scope>NUCLEOTIDE SEQUENCE [LARGE SCALE GENOMIC DNA]</scope>
    <source>
        <strain evidence="2 4">ESL0167</strain>
    </source>
</reference>
<dbReference type="GO" id="GO:0016740">
    <property type="term" value="F:transferase activity"/>
    <property type="evidence" value="ECO:0007669"/>
    <property type="project" value="UniProtKB-KW"/>
</dbReference>
<name>A0A0A7S4B5_FRIPE</name>
<protein>
    <submittedName>
        <fullName evidence="1">Sulfur relay protein TusB/DsrH</fullName>
    </submittedName>
    <submittedName>
        <fullName evidence="2">Sulfurtransferase complex subunit TusB</fullName>
    </submittedName>
</protein>
<dbReference type="GO" id="GO:0002143">
    <property type="term" value="P:tRNA wobble position uridine thiolation"/>
    <property type="evidence" value="ECO:0007669"/>
    <property type="project" value="InterPro"/>
</dbReference>
<evidence type="ECO:0000313" key="2">
    <source>
        <dbReference type="EMBL" id="PXY96770.1"/>
    </source>
</evidence>
<dbReference type="Proteomes" id="UP000030901">
    <property type="component" value="Chromosome"/>
</dbReference>
<proteinExistence type="predicted"/>
<dbReference type="KEGG" id="fpp:FPB0191_00282"/>
<organism evidence="1 3">
    <name type="scientific">Frischella perrara</name>
    <dbReference type="NCBI Taxonomy" id="1267021"/>
    <lineage>
        <taxon>Bacteria</taxon>
        <taxon>Pseudomonadati</taxon>
        <taxon>Pseudomonadota</taxon>
        <taxon>Gammaproteobacteria</taxon>
        <taxon>Orbales</taxon>
        <taxon>Orbaceae</taxon>
        <taxon>Frischella</taxon>
    </lineage>
</organism>
<gene>
    <name evidence="2" type="primary">dsrH</name>
    <name evidence="2" type="ORF">DKK76_01370</name>
    <name evidence="1" type="ORF">FPB0191_00282</name>
</gene>
<dbReference type="Proteomes" id="UP000247838">
    <property type="component" value="Unassembled WGS sequence"/>
</dbReference>
<dbReference type="AlphaFoldDB" id="A0A0A7S4B5"/>
<dbReference type="Gene3D" id="3.40.1260.10">
    <property type="entry name" value="DsrEFH-like"/>
    <property type="match status" value="1"/>
</dbReference>
<dbReference type="HOGENOM" id="CLU_166087_2_0_6"/>
<sequence>MFTNYGLNMTLHTIANTTIDINLILPNDIILFWQNGVILTLRDNAIIKQIKTITPHCYALESDLAARGLTQLVDSEIKIIDMLKVVKLTEKYSPQIAW</sequence>
<dbReference type="OrthoDB" id="7064722at2"/>
<keyword evidence="3" id="KW-1185">Reference proteome</keyword>
<dbReference type="NCBIfam" id="TIGR03011">
    <property type="entry name" value="sulf_tusB_dsrH"/>
    <property type="match status" value="1"/>
</dbReference>
<evidence type="ECO:0000313" key="1">
    <source>
        <dbReference type="EMBL" id="AJA44126.1"/>
    </source>
</evidence>
<dbReference type="InterPro" id="IPR007215">
    <property type="entry name" value="Sulphur_relay_TusB/DsrH"/>
</dbReference>
<dbReference type="GO" id="GO:1990228">
    <property type="term" value="C:sulfurtransferase complex"/>
    <property type="evidence" value="ECO:0007669"/>
    <property type="project" value="TreeGrafter"/>
</dbReference>
<accession>A0A0A7S4B5</accession>
<dbReference type="SUPFAM" id="SSF75169">
    <property type="entry name" value="DsrEFH-like"/>
    <property type="match status" value="1"/>
</dbReference>
<dbReference type="EMBL" id="QGLM01000004">
    <property type="protein sequence ID" value="PXY96770.1"/>
    <property type="molecule type" value="Genomic_DNA"/>
</dbReference>
<dbReference type="PANTHER" id="PTHR37526:SF1">
    <property type="entry name" value="PROTEIN TUSB"/>
    <property type="match status" value="1"/>
</dbReference>
<dbReference type="Pfam" id="PF04077">
    <property type="entry name" value="DsrH"/>
    <property type="match status" value="1"/>
</dbReference>
<dbReference type="STRING" id="1267021.FPB0191_00282"/>
<dbReference type="PANTHER" id="PTHR37526">
    <property type="entry name" value="PROTEIN TUSB"/>
    <property type="match status" value="1"/>
</dbReference>
<dbReference type="EMBL" id="CP009056">
    <property type="protein sequence ID" value="AJA44126.1"/>
    <property type="molecule type" value="Genomic_DNA"/>
</dbReference>
<keyword evidence="2" id="KW-0808">Transferase</keyword>